<dbReference type="Pfam" id="PF02010">
    <property type="entry name" value="REJ"/>
    <property type="match status" value="2"/>
</dbReference>
<evidence type="ECO:0000256" key="6">
    <source>
        <dbReference type="ARBA" id="ARBA00022737"/>
    </source>
</evidence>
<evidence type="ECO:0000256" key="8">
    <source>
        <dbReference type="ARBA" id="ARBA00023069"/>
    </source>
</evidence>
<dbReference type="InParanoid" id="A0A3Q1IV35"/>
<evidence type="ECO:0000256" key="1">
    <source>
        <dbReference type="ARBA" id="ARBA00004138"/>
    </source>
</evidence>
<dbReference type="GeneTree" id="ENSGT00940000162104"/>
<feature type="transmembrane region" description="Helical" evidence="13">
    <location>
        <begin position="1391"/>
        <end position="1411"/>
    </location>
</feature>
<dbReference type="InterPro" id="IPR013122">
    <property type="entry name" value="PKD1_2_channel"/>
</dbReference>
<dbReference type="STRING" id="64144.ENSATEP00000021543"/>
<evidence type="ECO:0000256" key="12">
    <source>
        <dbReference type="PROSITE-ProRule" id="PRU00152"/>
    </source>
</evidence>
<comment type="similarity">
    <text evidence="3">Belongs to the polycystin family.</text>
</comment>
<evidence type="ECO:0000313" key="19">
    <source>
        <dbReference type="Proteomes" id="UP000265040"/>
    </source>
</evidence>
<feature type="transmembrane region" description="Helical" evidence="13">
    <location>
        <begin position="1757"/>
        <end position="1778"/>
    </location>
</feature>
<dbReference type="SUPFAM" id="SSF49723">
    <property type="entry name" value="Lipase/lipooxygenase domain (PLAT/LH2 domain)"/>
    <property type="match status" value="1"/>
</dbReference>
<dbReference type="Pfam" id="PF20519">
    <property type="entry name" value="Polycystin_dom"/>
    <property type="match status" value="1"/>
</dbReference>
<dbReference type="PANTHER" id="PTHR46730">
    <property type="entry name" value="POLYCYSTIN-1"/>
    <property type="match status" value="1"/>
</dbReference>
<feature type="transmembrane region" description="Helical" evidence="13">
    <location>
        <begin position="1601"/>
        <end position="1620"/>
    </location>
</feature>
<accession>A0A3Q1IV35</accession>
<evidence type="ECO:0000256" key="7">
    <source>
        <dbReference type="ARBA" id="ARBA00022989"/>
    </source>
</evidence>
<feature type="domain" description="GAIN-B" evidence="16">
    <location>
        <begin position="1227"/>
        <end position="1375"/>
    </location>
</feature>
<keyword evidence="6" id="KW-0677">Repeat</keyword>
<dbReference type="Pfam" id="PF01477">
    <property type="entry name" value="PLAT"/>
    <property type="match status" value="1"/>
</dbReference>
<feature type="domain" description="REJ" evidence="17">
    <location>
        <begin position="280"/>
        <end position="892"/>
    </location>
</feature>
<feature type="transmembrane region" description="Helical" evidence="13">
    <location>
        <begin position="1790"/>
        <end position="1817"/>
    </location>
</feature>
<evidence type="ECO:0008006" key="20">
    <source>
        <dbReference type="Google" id="ProtNLM"/>
    </source>
</evidence>
<evidence type="ECO:0000256" key="5">
    <source>
        <dbReference type="ARBA" id="ARBA00022692"/>
    </source>
</evidence>
<feature type="transmembrane region" description="Helical" evidence="13">
    <location>
        <begin position="2167"/>
        <end position="2189"/>
    </location>
</feature>
<keyword evidence="11" id="KW-0966">Cell projection</keyword>
<name>A0A3Q1IV35_ANATE</name>
<evidence type="ECO:0000256" key="4">
    <source>
        <dbReference type="ARBA" id="ARBA00022475"/>
    </source>
</evidence>
<protein>
    <recommendedName>
        <fullName evidence="20">Polycystic kidney disease 1b</fullName>
    </recommendedName>
</protein>
<reference evidence="18" key="1">
    <citation type="submission" date="2021-04" db="EMBL/GenBank/DDBJ databases">
        <authorList>
            <consortium name="Wellcome Sanger Institute Data Sharing"/>
        </authorList>
    </citation>
    <scope>NUCLEOTIDE SEQUENCE [LARGE SCALE GENOMIC DNA]</scope>
</reference>
<evidence type="ECO:0000313" key="18">
    <source>
        <dbReference type="Ensembl" id="ENSATEP00000021543.2"/>
    </source>
</evidence>
<keyword evidence="7 13" id="KW-1133">Transmembrane helix</keyword>
<feature type="domain" description="PLAT" evidence="15">
    <location>
        <begin position="1436"/>
        <end position="1557"/>
    </location>
</feature>
<dbReference type="InterPro" id="IPR035986">
    <property type="entry name" value="PKD_dom_sf"/>
</dbReference>
<keyword evidence="10" id="KW-1015">Disulfide bond</keyword>
<dbReference type="SMART" id="SM00089">
    <property type="entry name" value="PKD"/>
    <property type="match status" value="2"/>
</dbReference>
<evidence type="ECO:0000256" key="11">
    <source>
        <dbReference type="ARBA" id="ARBA00023273"/>
    </source>
</evidence>
<dbReference type="PROSITE" id="PS50221">
    <property type="entry name" value="GAIN_B"/>
    <property type="match status" value="1"/>
</dbReference>
<dbReference type="GO" id="GO:0005261">
    <property type="term" value="F:monoatomic cation channel activity"/>
    <property type="evidence" value="ECO:0007669"/>
    <property type="project" value="TreeGrafter"/>
</dbReference>
<feature type="domain" description="PKD" evidence="14">
    <location>
        <begin position="140"/>
        <end position="194"/>
    </location>
</feature>
<keyword evidence="8" id="KW-0969">Cilium</keyword>
<dbReference type="Gene3D" id="2.60.60.20">
    <property type="entry name" value="PLAT/LH2 domain"/>
    <property type="match status" value="1"/>
</dbReference>
<feature type="transmembrane region" description="Helical" evidence="13">
    <location>
        <begin position="2073"/>
        <end position="2095"/>
    </location>
</feature>
<keyword evidence="9 13" id="KW-0472">Membrane</keyword>
<dbReference type="PANTHER" id="PTHR46730:SF4">
    <property type="entry name" value="POLYCYSTIC KIDNEY DISEASE PROTEIN 1-LIKE 1"/>
    <property type="match status" value="1"/>
</dbReference>
<dbReference type="InterPro" id="IPR057244">
    <property type="entry name" value="GAIN_B"/>
</dbReference>
<dbReference type="Pfam" id="PF08016">
    <property type="entry name" value="PKD_channel"/>
    <property type="match status" value="1"/>
</dbReference>
<feature type="transmembrane region" description="Helical" evidence="13">
    <location>
        <begin position="2224"/>
        <end position="2245"/>
    </location>
</feature>
<dbReference type="InterPro" id="IPR001024">
    <property type="entry name" value="PLAT/LH2_dom"/>
</dbReference>
<proteinExistence type="inferred from homology"/>
<feature type="transmembrane region" description="Helical" evidence="13">
    <location>
        <begin position="1640"/>
        <end position="1661"/>
    </location>
</feature>
<feature type="transmembrane region" description="Helical" evidence="13">
    <location>
        <begin position="2034"/>
        <end position="2053"/>
    </location>
</feature>
<evidence type="ECO:0000259" key="16">
    <source>
        <dbReference type="PROSITE" id="PS50221"/>
    </source>
</evidence>
<evidence type="ECO:0000256" key="13">
    <source>
        <dbReference type="SAM" id="Phobius"/>
    </source>
</evidence>
<gene>
    <name evidence="18" type="primary">PTPRQ</name>
</gene>
<comment type="caution">
    <text evidence="12">Lacks conserved residue(s) required for the propagation of feature annotation.</text>
</comment>
<dbReference type="Gene3D" id="2.60.40.10">
    <property type="entry name" value="Immunoglobulins"/>
    <property type="match status" value="2"/>
</dbReference>
<reference evidence="18" key="3">
    <citation type="submission" date="2025-09" db="UniProtKB">
        <authorList>
            <consortium name="Ensembl"/>
        </authorList>
    </citation>
    <scope>IDENTIFICATION</scope>
</reference>
<dbReference type="PROSITE" id="PS51111">
    <property type="entry name" value="REJ"/>
    <property type="match status" value="1"/>
</dbReference>
<dbReference type="PROSITE" id="PS50093">
    <property type="entry name" value="PKD"/>
    <property type="match status" value="2"/>
</dbReference>
<dbReference type="InterPro" id="IPR002859">
    <property type="entry name" value="PKD/REJ-like"/>
</dbReference>
<dbReference type="InterPro" id="IPR036392">
    <property type="entry name" value="PLAT/LH2_dom_sf"/>
</dbReference>
<dbReference type="InterPro" id="IPR046791">
    <property type="entry name" value="Polycystin_dom"/>
</dbReference>
<dbReference type="Ensembl" id="ENSATET00000021903.2">
    <property type="protein sequence ID" value="ENSATEP00000021543.2"/>
    <property type="gene ID" value="ENSATEG00000014832.3"/>
</dbReference>
<dbReference type="InterPro" id="IPR013783">
    <property type="entry name" value="Ig-like_fold"/>
</dbReference>
<dbReference type="Pfam" id="PF00801">
    <property type="entry name" value="PKD"/>
    <property type="match status" value="1"/>
</dbReference>
<dbReference type="InterPro" id="IPR000601">
    <property type="entry name" value="PKD_dom"/>
</dbReference>
<organism evidence="18 19">
    <name type="scientific">Anabas testudineus</name>
    <name type="common">Climbing perch</name>
    <name type="synonym">Anthias testudineus</name>
    <dbReference type="NCBI Taxonomy" id="64144"/>
    <lineage>
        <taxon>Eukaryota</taxon>
        <taxon>Metazoa</taxon>
        <taxon>Chordata</taxon>
        <taxon>Craniata</taxon>
        <taxon>Vertebrata</taxon>
        <taxon>Euteleostomi</taxon>
        <taxon>Actinopterygii</taxon>
        <taxon>Neopterygii</taxon>
        <taxon>Teleostei</taxon>
        <taxon>Neoteleostei</taxon>
        <taxon>Acanthomorphata</taxon>
        <taxon>Anabantaria</taxon>
        <taxon>Anabantiformes</taxon>
        <taxon>Anabantoidei</taxon>
        <taxon>Anabantidae</taxon>
        <taxon>Anabas</taxon>
    </lineage>
</organism>
<dbReference type="SMART" id="SM00308">
    <property type="entry name" value="LH2"/>
    <property type="match status" value="1"/>
</dbReference>
<dbReference type="GO" id="GO:0006816">
    <property type="term" value="P:calcium ion transport"/>
    <property type="evidence" value="ECO:0007669"/>
    <property type="project" value="TreeGrafter"/>
</dbReference>
<evidence type="ECO:0000259" key="14">
    <source>
        <dbReference type="PROSITE" id="PS50093"/>
    </source>
</evidence>
<evidence type="ECO:0000259" key="15">
    <source>
        <dbReference type="PROSITE" id="PS50095"/>
    </source>
</evidence>
<keyword evidence="19" id="KW-1185">Reference proteome</keyword>
<evidence type="ECO:0000256" key="3">
    <source>
        <dbReference type="ARBA" id="ARBA00007200"/>
    </source>
</evidence>
<dbReference type="InterPro" id="IPR022409">
    <property type="entry name" value="PKD/Chitinase_dom"/>
</dbReference>
<evidence type="ECO:0000259" key="17">
    <source>
        <dbReference type="PROSITE" id="PS51111"/>
    </source>
</evidence>
<comment type="subcellular location">
    <subcellularLocation>
        <location evidence="2">Cell membrane</location>
        <topology evidence="2">Multi-pass membrane protein</topology>
    </subcellularLocation>
    <subcellularLocation>
        <location evidence="1">Cell projection</location>
        <location evidence="1">Cilium</location>
    </subcellularLocation>
</comment>
<dbReference type="PROSITE" id="PS50095">
    <property type="entry name" value="PLAT"/>
    <property type="match status" value="1"/>
</dbReference>
<dbReference type="CDD" id="cd00146">
    <property type="entry name" value="PKD"/>
    <property type="match status" value="2"/>
</dbReference>
<sequence>KVPGCSTDLLDLPVGCEQGTVALYRTEGPFLHSISLSASPDRVQAGKTFVVKVSGNLAGRILSVGGQDLTCVTVDFLDTTLKSQSSHLVNVLDDGSFVVTSDWIFETSGKYEISVRIYAAKRAYPTNTDIILVVVADVPDPVEFIWHFGDSTSAKTTSRTISKRYSKPGRFDVVVVMSSGQTSVASKVLPLEVQRAVKLNRLVHQASVLQKQTVTVSCRVNVGTNLTFLWSFGDGSSSLGQSTEQYVYHSTGEFRIEVTVSNLVSSASLSSHIFVVDRPCQPPPVKNMGPLELQVWRYESVRLGVTYENDMNCDTAAGLHYSWALLDSVGQIFPLPRTDTHRQSLILPSHLLHYETYTAMARVQVIGSVVYSNYSVKVKVMPSPPVAFIQGGTNIFINNRNTTLVVLDGQRSYDPDFPLNPLSYSWTCKPVSSVTSSCFNQHIPSSSPVLTFPVGFLKPNFDQFQVTLTIHSRGHSASSETFITITPNVLGKVSLYCPQCSGDQVNWDQPFSVTAKCEDCGVSSDMIQYSWRLYLVNASSKPVTEVPFCHKVDLSAPSTVIKGPATSTETPPAIDTADYTHDSVPVFLTEAQSLSSSCAGEEILYRPLGEFDPAEYHPSAEYPPLALENSGGLYSDHLGNVFSEFPNDPDSSADWEFSLPVLETGDVGDPDYDVSLTSADEGDPGISAGRPTGVDGETFSLGEDSVFGSTVHEDEGSNLVDPRPSAGIQEQTLLDLPRDPVDRRLFQSYTFTGTSSSLLSFRPFSLMPGSRYMLEVTAKSKDGLLGRTQLFFKTQPAPKGVTCQVQPVKGMELHTHFSIFCTSGKEDLMYEYSFSVGGRTPRMMYQGRDFQYYFRLPSGDPSDDYKVTIYIEIRSTYGTATKPCPVTVQVHPKSLKTISSHHMKNIHVSSLVQLGNSVEIRNYISLLGSILNRLSQDTEANTLTQTRLRTVLICTVCELESSEQMYLKDEMFCLILFLRVIVHIQAISDQFLESSSPVQYSLDSKTLNTLITVLSHTLQAAAFSPESSLITQALESDSPNGENMTTTVAAPRGCTSESQTGTRSCVSKHVSSYSLLVSLHLTSNVSFQKYILSHEAREHNISAGLITLYATYLNSTVISSGSTTFHIPVSLMQHLFVCVSGECKNEQRRPCVLSVLTELAHSPYTWVPYTTKLNGPVVDLNLYKCSTRRKIHIHSFVQPINIELQLPQRNERSVREYVLLHNQVNYHSFNITQEHLQQAIQLSVTFKPLSSKVFPIMLLFRMFDRPTSSMHHLHRIHRWESNTTCITLPPSYLNTAGVGHLALLNAGKAPRHKHLSEQIRYSLTVASSLCLSWDSHQGAWTHQGCRTQQTDTDTVNCSCYQLRPLTVVQQQLEGSHDSADLGSFLSVSRDLTVPGVLVLCLCLYILGRVLCKKADMVFKQNHRVHYLPDNSASDPYFYVATIHTGICSAACMSAKVYIVLYGEDGTSQTRELQVPGCTLFRRNSQDTFIISTEDSLGLVWGVHIWHDNSGPSPQWYLKQVEVSEVNRDYVKGRAWLFVGQCWLAVSKGDGKVERMLRVCTQGIGFAKMLSLKLSDYLADYHIWISVLICPSPNAFTHSQRLTVCLLLLLGYTCVNTVMISQMDEQLPLELGIIDISATSVTTGILSALAVLPAATVISCLFRWRKVKIMGSGVQHAKGRKIQKDDFEDLPSMSTMILKNKDTHEERAVQSDVIVRKEDALTCGSSVVPEDKEFDQSPRGNEFDYLSKSEGALALSGWLYIVYSLQCHTVTVTVCLFRFRSSQVLLWIHSLFFSLMSCIFFIQPVMILTVAVLVSLWYRKRSDFHSFFSVTEFEIKDHNGAIHPKEHFTSSVFPLERPSCLEEVISSLYFSLISSASFKNHLSFHRDHDNAFMSIQKHEDWWKWTQTSLPNLLYKNVSIKTEVRNDSHILIGEPILRKMEAPRTFQCWVCNKKRCHGVNIVIRSDAVSRLKHLHSSGWLGGETVAISVHFTLYSPAPNLFTSVTLLTEQSPTGVLLPSSKVQSVRVYRTPAVWDYVVMICQLLFLLFSLLQLCLQVSTIGQQGLMGYCRTPYNWLEVSLILILLTVTFVYYVYYVYHSVLTMELVEQLQTHNYRGHADVNLLATWEQHIRTLCGVTLFLLTTKCVTLLRANRTLAPSATLLIRSLVSLFRPVISGLILLVALSCVGNLLFVQNWAFSSLPRSLQTVFCYYRGHRADRGLHLSGHYFLSDGVLCLSSTVVWIAVVHIKKIPLCKNIILGFFFQTYYLEEFELLVDELLFRLDALSNSLHHTLPSKAHCYVEESPVISPVQESSHVDTQVRQSDVKHQLGKKAEENPNDRELQTYLRGQSCLVLPASDSLIRVWTEDVLEKQADQWTKTKNYCCLKPQATHTEVVVEALVHEEPESEERGQKA</sequence>
<evidence type="ECO:0000256" key="9">
    <source>
        <dbReference type="ARBA" id="ARBA00023136"/>
    </source>
</evidence>
<dbReference type="InterPro" id="IPR014010">
    <property type="entry name" value="REJ_dom"/>
</dbReference>
<feature type="domain" description="PKD" evidence="14">
    <location>
        <begin position="223"/>
        <end position="275"/>
    </location>
</feature>
<keyword evidence="4" id="KW-1003">Cell membrane</keyword>
<dbReference type="Proteomes" id="UP000265040">
    <property type="component" value="Chromosome 2"/>
</dbReference>
<dbReference type="SUPFAM" id="SSF49299">
    <property type="entry name" value="PKD domain"/>
    <property type="match status" value="2"/>
</dbReference>
<evidence type="ECO:0000256" key="2">
    <source>
        <dbReference type="ARBA" id="ARBA00004651"/>
    </source>
</evidence>
<dbReference type="GO" id="GO:0005886">
    <property type="term" value="C:plasma membrane"/>
    <property type="evidence" value="ECO:0007669"/>
    <property type="project" value="UniProtKB-SubCell"/>
</dbReference>
<reference evidence="18" key="2">
    <citation type="submission" date="2025-08" db="UniProtKB">
        <authorList>
            <consortium name="Ensembl"/>
        </authorList>
    </citation>
    <scope>IDENTIFICATION</scope>
</reference>
<evidence type="ECO:0000256" key="10">
    <source>
        <dbReference type="ARBA" id="ARBA00023157"/>
    </source>
</evidence>
<dbReference type="GO" id="GO:0005929">
    <property type="term" value="C:cilium"/>
    <property type="evidence" value="ECO:0007669"/>
    <property type="project" value="UniProtKB-SubCell"/>
</dbReference>
<keyword evidence="5 13" id="KW-0812">Transmembrane</keyword>